<protein>
    <submittedName>
        <fullName evidence="3">Uncharacterized protein</fullName>
    </submittedName>
</protein>
<sequence length="78" mass="9156">MNMKMAAYWEAQENRWHEQYLNAEKMIDQLETKIWDQASRIEFLEGALREIAKVNNKRDRFSDQIDGIIIAALGEGNV</sequence>
<reference evidence="3" key="1">
    <citation type="submission" date="2020-05" db="EMBL/GenBank/DDBJ databases">
        <authorList>
            <person name="Chiriac C."/>
            <person name="Salcher M."/>
            <person name="Ghai R."/>
            <person name="Kavagutti S V."/>
        </authorList>
    </citation>
    <scope>NUCLEOTIDE SEQUENCE</scope>
</reference>
<dbReference type="EMBL" id="LR797248">
    <property type="protein sequence ID" value="CAB4195574.1"/>
    <property type="molecule type" value="Genomic_DNA"/>
</dbReference>
<gene>
    <name evidence="3" type="ORF">UFOVP1303_22</name>
    <name evidence="4" type="ORF">UFOVP1417_32</name>
    <name evidence="5" type="ORF">UFOVP1517_79</name>
    <name evidence="2" type="ORF">UFOVP664_55</name>
</gene>
<name>A0A6J5RUG2_9CAUD</name>
<evidence type="ECO:0000313" key="3">
    <source>
        <dbReference type="EMBL" id="CAB4195574.1"/>
    </source>
</evidence>
<evidence type="ECO:0000313" key="4">
    <source>
        <dbReference type="EMBL" id="CAB4210668.1"/>
    </source>
</evidence>
<evidence type="ECO:0000256" key="1">
    <source>
        <dbReference type="SAM" id="Coils"/>
    </source>
</evidence>
<keyword evidence="1" id="KW-0175">Coiled coil</keyword>
<organism evidence="3">
    <name type="scientific">uncultured Caudovirales phage</name>
    <dbReference type="NCBI Taxonomy" id="2100421"/>
    <lineage>
        <taxon>Viruses</taxon>
        <taxon>Duplodnaviria</taxon>
        <taxon>Heunggongvirae</taxon>
        <taxon>Uroviricota</taxon>
        <taxon>Caudoviricetes</taxon>
        <taxon>Peduoviridae</taxon>
        <taxon>Maltschvirus</taxon>
        <taxon>Maltschvirus maltsch</taxon>
    </lineage>
</organism>
<dbReference type="EMBL" id="LR798366">
    <property type="protein sequence ID" value="CAB5226944.1"/>
    <property type="molecule type" value="Genomic_DNA"/>
</dbReference>
<dbReference type="EMBL" id="LR797366">
    <property type="protein sequence ID" value="CAB4210668.1"/>
    <property type="molecule type" value="Genomic_DNA"/>
</dbReference>
<dbReference type="EMBL" id="LR796638">
    <property type="protein sequence ID" value="CAB4156379.1"/>
    <property type="molecule type" value="Genomic_DNA"/>
</dbReference>
<evidence type="ECO:0000313" key="2">
    <source>
        <dbReference type="EMBL" id="CAB4156379.1"/>
    </source>
</evidence>
<feature type="coiled-coil region" evidence="1">
    <location>
        <begin position="13"/>
        <end position="64"/>
    </location>
</feature>
<proteinExistence type="predicted"/>
<evidence type="ECO:0000313" key="5">
    <source>
        <dbReference type="EMBL" id="CAB5226944.1"/>
    </source>
</evidence>
<accession>A0A6J5RUG2</accession>